<feature type="region of interest" description="Disordered" evidence="1">
    <location>
        <begin position="1"/>
        <end position="29"/>
    </location>
</feature>
<organism evidence="2 3">
    <name type="scientific">Serratia plymuthica</name>
    <dbReference type="NCBI Taxonomy" id="82996"/>
    <lineage>
        <taxon>Bacteria</taxon>
        <taxon>Pseudomonadati</taxon>
        <taxon>Pseudomonadota</taxon>
        <taxon>Gammaproteobacteria</taxon>
        <taxon>Enterobacterales</taxon>
        <taxon>Yersiniaceae</taxon>
        <taxon>Serratia</taxon>
    </lineage>
</organism>
<accession>A0A2X4TUD7</accession>
<dbReference type="EMBL" id="LS483469">
    <property type="protein sequence ID" value="SQI31026.1"/>
    <property type="molecule type" value="Genomic_DNA"/>
</dbReference>
<evidence type="ECO:0000256" key="1">
    <source>
        <dbReference type="SAM" id="MobiDB-lite"/>
    </source>
</evidence>
<gene>
    <name evidence="2" type="ORF">NCTC12961_00698</name>
</gene>
<dbReference type="Proteomes" id="UP000248897">
    <property type="component" value="Chromosome 1"/>
</dbReference>
<sequence>MGIAQTSGVKPPGIERRADLDDHEQPGAQPVNLHIQDAVLVQMFGNFRPDALVVALILLNQRR</sequence>
<dbReference type="AlphaFoldDB" id="A0A2X4TUD7"/>
<evidence type="ECO:0000313" key="3">
    <source>
        <dbReference type="Proteomes" id="UP000248897"/>
    </source>
</evidence>
<proteinExistence type="predicted"/>
<reference evidence="2 3" key="1">
    <citation type="submission" date="2018-06" db="EMBL/GenBank/DDBJ databases">
        <authorList>
            <consortium name="Pathogen Informatics"/>
            <person name="Doyle S."/>
        </authorList>
    </citation>
    <scope>NUCLEOTIDE SEQUENCE [LARGE SCALE GENOMIC DNA]</scope>
    <source>
        <strain evidence="2 3">NCTC12961</strain>
    </source>
</reference>
<name>A0A2X4TUD7_SERPL</name>
<evidence type="ECO:0000313" key="2">
    <source>
        <dbReference type="EMBL" id="SQI31026.1"/>
    </source>
</evidence>
<protein>
    <submittedName>
        <fullName evidence="2">Uncharacterized protein</fullName>
    </submittedName>
</protein>
<feature type="compositionally biased region" description="Basic and acidic residues" evidence="1">
    <location>
        <begin position="13"/>
        <end position="25"/>
    </location>
</feature>